<gene>
    <name evidence="3" type="ORF">CLODIP_2_CD00066</name>
</gene>
<reference evidence="3 4" key="1">
    <citation type="submission" date="2020-04" db="EMBL/GenBank/DDBJ databases">
        <authorList>
            <person name="Alioto T."/>
            <person name="Alioto T."/>
            <person name="Gomez Garrido J."/>
        </authorList>
    </citation>
    <scope>NUCLEOTIDE SEQUENCE [LARGE SCALE GENOMIC DNA]</scope>
</reference>
<sequence>MIGAMPAVAVRHERRKQEKKKTRPGHLYLANYANKQATSSSRTSSPCPSRGGSPSPGSAGGPNSPIVTTPPHGIDSPQTEEFYVCARVSTLHVIVVSFLLGIILLIVGLVQLKPGADASDHRFYILGAGSLLLGLGTLLLMARCVMAPIRRCLHKRRARLRRLRKEESAALALTKAAAAQNGSNSSTPAQPHQHHHHHYQQAQRASHDIIQEMPSAEERADADVVVAPTGRNGATLTQSQSVSIEIEPHSSKDTLVSTVKSPSENDHLHKRPSLAKT</sequence>
<protein>
    <submittedName>
        <fullName evidence="3">Uncharacterized protein</fullName>
    </submittedName>
</protein>
<feature type="region of interest" description="Disordered" evidence="1">
    <location>
        <begin position="175"/>
        <end position="205"/>
    </location>
</feature>
<feature type="transmembrane region" description="Helical" evidence="2">
    <location>
        <begin position="91"/>
        <end position="112"/>
    </location>
</feature>
<evidence type="ECO:0000256" key="2">
    <source>
        <dbReference type="SAM" id="Phobius"/>
    </source>
</evidence>
<evidence type="ECO:0000313" key="3">
    <source>
        <dbReference type="EMBL" id="CAB3366390.1"/>
    </source>
</evidence>
<feature type="compositionally biased region" description="Basic residues" evidence="1">
    <location>
        <begin position="268"/>
        <end position="277"/>
    </location>
</feature>
<keyword evidence="2" id="KW-0812">Transmembrane</keyword>
<keyword evidence="4" id="KW-1185">Reference proteome</keyword>
<feature type="region of interest" description="Disordered" evidence="1">
    <location>
        <begin position="1"/>
        <end position="72"/>
    </location>
</feature>
<name>A0A8S1C358_9INSE</name>
<dbReference type="EMBL" id="CADEPI010000025">
    <property type="protein sequence ID" value="CAB3366390.1"/>
    <property type="molecule type" value="Genomic_DNA"/>
</dbReference>
<evidence type="ECO:0000313" key="4">
    <source>
        <dbReference type="Proteomes" id="UP000494165"/>
    </source>
</evidence>
<feature type="region of interest" description="Disordered" evidence="1">
    <location>
        <begin position="230"/>
        <end position="277"/>
    </location>
</feature>
<keyword evidence="2" id="KW-1133">Transmembrane helix</keyword>
<keyword evidence="2" id="KW-0472">Membrane</keyword>
<accession>A0A8S1C358</accession>
<dbReference type="AlphaFoldDB" id="A0A8S1C358"/>
<feature type="compositionally biased region" description="Basic residues" evidence="1">
    <location>
        <begin position="12"/>
        <end position="24"/>
    </location>
</feature>
<comment type="caution">
    <text evidence="3">The sequence shown here is derived from an EMBL/GenBank/DDBJ whole genome shotgun (WGS) entry which is preliminary data.</text>
</comment>
<evidence type="ECO:0000256" key="1">
    <source>
        <dbReference type="SAM" id="MobiDB-lite"/>
    </source>
</evidence>
<organism evidence="3 4">
    <name type="scientific">Cloeon dipterum</name>
    <dbReference type="NCBI Taxonomy" id="197152"/>
    <lineage>
        <taxon>Eukaryota</taxon>
        <taxon>Metazoa</taxon>
        <taxon>Ecdysozoa</taxon>
        <taxon>Arthropoda</taxon>
        <taxon>Hexapoda</taxon>
        <taxon>Insecta</taxon>
        <taxon>Pterygota</taxon>
        <taxon>Palaeoptera</taxon>
        <taxon>Ephemeroptera</taxon>
        <taxon>Pisciforma</taxon>
        <taxon>Baetidae</taxon>
        <taxon>Cloeon</taxon>
    </lineage>
</organism>
<proteinExistence type="predicted"/>
<feature type="compositionally biased region" description="Polar residues" evidence="1">
    <location>
        <begin position="232"/>
        <end position="243"/>
    </location>
</feature>
<feature type="transmembrane region" description="Helical" evidence="2">
    <location>
        <begin position="124"/>
        <end position="149"/>
    </location>
</feature>
<dbReference type="OrthoDB" id="6628918at2759"/>
<feature type="compositionally biased region" description="Low complexity" evidence="1">
    <location>
        <begin position="39"/>
        <end position="65"/>
    </location>
</feature>
<feature type="compositionally biased region" description="Polar residues" evidence="1">
    <location>
        <begin position="253"/>
        <end position="262"/>
    </location>
</feature>
<dbReference type="Proteomes" id="UP000494165">
    <property type="component" value="Unassembled WGS sequence"/>
</dbReference>